<accession>A0A3A1WL15</accession>
<organism evidence="1 2">
    <name type="scientific">Aureimonas flava</name>
    <dbReference type="NCBI Taxonomy" id="2320271"/>
    <lineage>
        <taxon>Bacteria</taxon>
        <taxon>Pseudomonadati</taxon>
        <taxon>Pseudomonadota</taxon>
        <taxon>Alphaproteobacteria</taxon>
        <taxon>Hyphomicrobiales</taxon>
        <taxon>Aurantimonadaceae</taxon>
        <taxon>Aureimonas</taxon>
    </lineage>
</organism>
<gene>
    <name evidence="1" type="ORF">D3218_06640</name>
</gene>
<keyword evidence="2" id="KW-1185">Reference proteome</keyword>
<dbReference type="EMBL" id="QYRN01000003">
    <property type="protein sequence ID" value="RIY01988.1"/>
    <property type="molecule type" value="Genomic_DNA"/>
</dbReference>
<evidence type="ECO:0000313" key="2">
    <source>
        <dbReference type="Proteomes" id="UP000265750"/>
    </source>
</evidence>
<sequence length="115" mass="12645">MPFQPSLPSHPLAGTGVERRFLGLSRHPGTGHARRPGEVWLVFHGDWTGIYRLDPRDGRTVHLERALDGDRRRDAALWAVETFKLAPAERADARVLTAANHPGAADAAPERRIGA</sequence>
<dbReference type="Proteomes" id="UP000265750">
    <property type="component" value="Unassembled WGS sequence"/>
</dbReference>
<dbReference type="OrthoDB" id="7907268at2"/>
<dbReference type="RefSeq" id="WP_119539125.1">
    <property type="nucleotide sequence ID" value="NZ_QYRN01000003.1"/>
</dbReference>
<evidence type="ECO:0000313" key="1">
    <source>
        <dbReference type="EMBL" id="RIY01988.1"/>
    </source>
</evidence>
<proteinExistence type="predicted"/>
<protein>
    <submittedName>
        <fullName evidence="1">Uncharacterized protein</fullName>
    </submittedName>
</protein>
<name>A0A3A1WL15_9HYPH</name>
<reference evidence="2" key="1">
    <citation type="submission" date="2018-09" db="EMBL/GenBank/DDBJ databases">
        <authorList>
            <person name="Tuo L."/>
        </authorList>
    </citation>
    <scope>NUCLEOTIDE SEQUENCE [LARGE SCALE GENOMIC DNA]</scope>
    <source>
        <strain evidence="2">M2BS4Y-1</strain>
    </source>
</reference>
<dbReference type="AlphaFoldDB" id="A0A3A1WL15"/>
<comment type="caution">
    <text evidence="1">The sequence shown here is derived from an EMBL/GenBank/DDBJ whole genome shotgun (WGS) entry which is preliminary data.</text>
</comment>